<gene>
    <name evidence="1" type="ORF">OsJ_28677</name>
</gene>
<reference evidence="1" key="1">
    <citation type="journal article" date="2005" name="PLoS Biol.">
        <title>The genomes of Oryza sativa: a history of duplications.</title>
        <authorList>
            <person name="Yu J."/>
            <person name="Wang J."/>
            <person name="Lin W."/>
            <person name="Li S."/>
            <person name="Li H."/>
            <person name="Zhou J."/>
            <person name="Ni P."/>
            <person name="Dong W."/>
            <person name="Hu S."/>
            <person name="Zeng C."/>
            <person name="Zhang J."/>
            <person name="Zhang Y."/>
            <person name="Li R."/>
            <person name="Xu Z."/>
            <person name="Li S."/>
            <person name="Li X."/>
            <person name="Zheng H."/>
            <person name="Cong L."/>
            <person name="Lin L."/>
            <person name="Yin J."/>
            <person name="Geng J."/>
            <person name="Li G."/>
            <person name="Shi J."/>
            <person name="Liu J."/>
            <person name="Lv H."/>
            <person name="Li J."/>
            <person name="Wang J."/>
            <person name="Deng Y."/>
            <person name="Ran L."/>
            <person name="Shi X."/>
            <person name="Wang X."/>
            <person name="Wu Q."/>
            <person name="Li C."/>
            <person name="Ren X."/>
            <person name="Wang J."/>
            <person name="Wang X."/>
            <person name="Li D."/>
            <person name="Liu D."/>
            <person name="Zhang X."/>
            <person name="Ji Z."/>
            <person name="Zhao W."/>
            <person name="Sun Y."/>
            <person name="Zhang Z."/>
            <person name="Bao J."/>
            <person name="Han Y."/>
            <person name="Dong L."/>
            <person name="Ji J."/>
            <person name="Chen P."/>
            <person name="Wu S."/>
            <person name="Liu J."/>
            <person name="Xiao Y."/>
            <person name="Bu D."/>
            <person name="Tan J."/>
            <person name="Yang L."/>
            <person name="Ye C."/>
            <person name="Zhang J."/>
            <person name="Xu J."/>
            <person name="Zhou Y."/>
            <person name="Yu Y."/>
            <person name="Zhang B."/>
            <person name="Zhuang S."/>
            <person name="Wei H."/>
            <person name="Liu B."/>
            <person name="Lei M."/>
            <person name="Yu H."/>
            <person name="Li Y."/>
            <person name="Xu H."/>
            <person name="Wei S."/>
            <person name="He X."/>
            <person name="Fang L."/>
            <person name="Zhang Z."/>
            <person name="Zhang Y."/>
            <person name="Huang X."/>
            <person name="Su Z."/>
            <person name="Tong W."/>
            <person name="Li J."/>
            <person name="Tong Z."/>
            <person name="Li S."/>
            <person name="Ye J."/>
            <person name="Wang L."/>
            <person name="Fang L."/>
            <person name="Lei T."/>
            <person name="Chen C."/>
            <person name="Chen H."/>
            <person name="Xu Z."/>
            <person name="Li H."/>
            <person name="Huang H."/>
            <person name="Zhang F."/>
            <person name="Xu H."/>
            <person name="Li N."/>
            <person name="Zhao C."/>
            <person name="Li S."/>
            <person name="Dong L."/>
            <person name="Huang Y."/>
            <person name="Li L."/>
            <person name="Xi Y."/>
            <person name="Qi Q."/>
            <person name="Li W."/>
            <person name="Zhang B."/>
            <person name="Hu W."/>
            <person name="Zhang Y."/>
            <person name="Tian X."/>
            <person name="Jiao Y."/>
            <person name="Liang X."/>
            <person name="Jin J."/>
            <person name="Gao L."/>
            <person name="Zheng W."/>
            <person name="Hao B."/>
            <person name="Liu S."/>
            <person name="Wang W."/>
            <person name="Yuan L."/>
            <person name="Cao M."/>
            <person name="McDermott J."/>
            <person name="Samudrala R."/>
            <person name="Wang J."/>
            <person name="Wong G.K."/>
            <person name="Yang H."/>
        </authorList>
    </citation>
    <scope>NUCLEOTIDE SEQUENCE [LARGE SCALE GENOMIC DNA]</scope>
</reference>
<name>B9G2K6_ORYSJ</name>
<organism evidence="1">
    <name type="scientific">Oryza sativa subsp. japonica</name>
    <name type="common">Rice</name>
    <dbReference type="NCBI Taxonomy" id="39947"/>
    <lineage>
        <taxon>Eukaryota</taxon>
        <taxon>Viridiplantae</taxon>
        <taxon>Streptophyta</taxon>
        <taxon>Embryophyta</taxon>
        <taxon>Tracheophyta</taxon>
        <taxon>Spermatophyta</taxon>
        <taxon>Magnoliopsida</taxon>
        <taxon>Liliopsida</taxon>
        <taxon>Poales</taxon>
        <taxon>Poaceae</taxon>
        <taxon>BOP clade</taxon>
        <taxon>Oryzoideae</taxon>
        <taxon>Oryzeae</taxon>
        <taxon>Oryzinae</taxon>
        <taxon>Oryza</taxon>
        <taxon>Oryza sativa</taxon>
    </lineage>
</organism>
<protein>
    <submittedName>
        <fullName evidence="1">Uncharacterized protein</fullName>
    </submittedName>
</protein>
<sequence length="93" mass="10081">MASWRDDARLPCGLRRCSLAPRGRSAALHCCRHHAPVARDPAHCRFGAKPHAPRPCLSVNALPCRCRTPCCTAFPPAAGHQRFTVGLRSPVSS</sequence>
<evidence type="ECO:0000313" key="1">
    <source>
        <dbReference type="EMBL" id="EEE69353.1"/>
    </source>
</evidence>
<dbReference type="Proteomes" id="UP000007752">
    <property type="component" value="Chromosome 9"/>
</dbReference>
<accession>B9G2K6</accession>
<reference evidence="1" key="2">
    <citation type="submission" date="2008-12" db="EMBL/GenBank/DDBJ databases">
        <title>Improved gene annotation of the rice (Oryza sativa) genomes.</title>
        <authorList>
            <person name="Wang J."/>
            <person name="Li R."/>
            <person name="Fan W."/>
            <person name="Huang Q."/>
            <person name="Zhang J."/>
            <person name="Zhou Y."/>
            <person name="Hu Y."/>
            <person name="Zi S."/>
            <person name="Li J."/>
            <person name="Ni P."/>
            <person name="Zheng H."/>
            <person name="Zhang Y."/>
            <person name="Zhao M."/>
            <person name="Hao Q."/>
            <person name="McDermott J."/>
            <person name="Samudrala R."/>
            <person name="Kristiansen K."/>
            <person name="Wong G.K.-S."/>
        </authorList>
    </citation>
    <scope>NUCLEOTIDE SEQUENCE</scope>
</reference>
<dbReference type="AlphaFoldDB" id="B9G2K6"/>
<proteinExistence type="predicted"/>
<dbReference type="EMBL" id="CM000146">
    <property type="protein sequence ID" value="EEE69353.1"/>
    <property type="molecule type" value="Genomic_DNA"/>
</dbReference>